<dbReference type="EMBL" id="AUPC02000298">
    <property type="protein sequence ID" value="POG62508.1"/>
    <property type="molecule type" value="Genomic_DNA"/>
</dbReference>
<accession>A0A2P4PAU2</accession>
<dbReference type="EMBL" id="AUPC02000049">
    <property type="protein sequence ID" value="POG76507.1"/>
    <property type="molecule type" value="Genomic_DNA"/>
</dbReference>
<evidence type="ECO:0000313" key="1">
    <source>
        <dbReference type="EMBL" id="POG62508.1"/>
    </source>
</evidence>
<sequence length="50" mass="6217">MMNVQVLYFLGHKVIKRVFRDLKMMVVVFQDYEMFFHILVLFQDYEENLV</sequence>
<feature type="non-terminal residue" evidence="1">
    <location>
        <position position="50"/>
    </location>
</feature>
<proteinExistence type="predicted"/>
<organism evidence="1 3">
    <name type="scientific">Rhizophagus irregularis (strain DAOM 181602 / DAOM 197198 / MUCL 43194)</name>
    <name type="common">Arbuscular mycorrhizal fungus</name>
    <name type="synonym">Glomus intraradices</name>
    <dbReference type="NCBI Taxonomy" id="747089"/>
    <lineage>
        <taxon>Eukaryota</taxon>
        <taxon>Fungi</taxon>
        <taxon>Fungi incertae sedis</taxon>
        <taxon>Mucoromycota</taxon>
        <taxon>Glomeromycotina</taxon>
        <taxon>Glomeromycetes</taxon>
        <taxon>Glomerales</taxon>
        <taxon>Glomeraceae</taxon>
        <taxon>Rhizophagus</taxon>
    </lineage>
</organism>
<name>A0A2P4PAU2_RHIID</name>
<protein>
    <submittedName>
        <fullName evidence="1">Uncharacterized protein</fullName>
    </submittedName>
</protein>
<evidence type="ECO:0000313" key="3">
    <source>
        <dbReference type="Proteomes" id="UP000018888"/>
    </source>
</evidence>
<gene>
    <name evidence="2" type="ORF">GLOIN_2v1555081</name>
    <name evidence="1" type="ORF">GLOIN_2v1695717</name>
</gene>
<dbReference type="Proteomes" id="UP000018888">
    <property type="component" value="Unassembled WGS sequence"/>
</dbReference>
<reference evidence="1 3" key="1">
    <citation type="journal article" date="2013" name="Proc. Natl. Acad. Sci. U.S.A.">
        <title>Genome of an arbuscular mycorrhizal fungus provides insight into the oldest plant symbiosis.</title>
        <authorList>
            <person name="Tisserant E."/>
            <person name="Malbreil M."/>
            <person name="Kuo A."/>
            <person name="Kohler A."/>
            <person name="Symeonidi A."/>
            <person name="Balestrini R."/>
            <person name="Charron P."/>
            <person name="Duensing N."/>
            <person name="Frei Dit Frey N."/>
            <person name="Gianinazzi-Pearson V."/>
            <person name="Gilbert L.B."/>
            <person name="Handa Y."/>
            <person name="Herr J.R."/>
            <person name="Hijri M."/>
            <person name="Koul R."/>
            <person name="Kawaguchi M."/>
            <person name="Krajinski F."/>
            <person name="Lammers P.J."/>
            <person name="Masclaux F.G."/>
            <person name="Murat C."/>
            <person name="Morin E."/>
            <person name="Ndikumana S."/>
            <person name="Pagni M."/>
            <person name="Petitpierre D."/>
            <person name="Requena N."/>
            <person name="Rosikiewicz P."/>
            <person name="Riley R."/>
            <person name="Saito K."/>
            <person name="San Clemente H."/>
            <person name="Shapiro H."/>
            <person name="van Tuinen D."/>
            <person name="Becard G."/>
            <person name="Bonfante P."/>
            <person name="Paszkowski U."/>
            <person name="Shachar-Hill Y.Y."/>
            <person name="Tuskan G.A."/>
            <person name="Young P.W."/>
            <person name="Sanders I.R."/>
            <person name="Henrissat B."/>
            <person name="Rensing S.A."/>
            <person name="Grigoriev I.V."/>
            <person name="Corradi N."/>
            <person name="Roux C."/>
            <person name="Martin F."/>
        </authorList>
    </citation>
    <scope>NUCLEOTIDE SEQUENCE [LARGE SCALE GENOMIC DNA]</scope>
    <source>
        <strain evidence="3">DAOM 181602 / DAOM 197198 / MUCL 43194</strain>
        <strain evidence="1">DAOM 197198</strain>
    </source>
</reference>
<evidence type="ECO:0000313" key="2">
    <source>
        <dbReference type="EMBL" id="POG76507.1"/>
    </source>
</evidence>
<keyword evidence="3" id="KW-1185">Reference proteome</keyword>
<dbReference type="AlphaFoldDB" id="A0A2P4PAU2"/>
<reference evidence="1 3" key="2">
    <citation type="journal article" date="2018" name="New Phytol.">
        <title>High intraspecific genome diversity in the model arbuscular mycorrhizal symbiont Rhizophagus irregularis.</title>
        <authorList>
            <person name="Chen E.C.H."/>
            <person name="Morin E."/>
            <person name="Beaudet D."/>
            <person name="Noel J."/>
            <person name="Yildirir G."/>
            <person name="Ndikumana S."/>
            <person name="Charron P."/>
            <person name="St-Onge C."/>
            <person name="Giorgi J."/>
            <person name="Kruger M."/>
            <person name="Marton T."/>
            <person name="Ropars J."/>
            <person name="Grigoriev I.V."/>
            <person name="Hainaut M."/>
            <person name="Henrissat B."/>
            <person name="Roux C."/>
            <person name="Martin F."/>
            <person name="Corradi N."/>
        </authorList>
    </citation>
    <scope>NUCLEOTIDE SEQUENCE [LARGE SCALE GENOMIC DNA]</scope>
    <source>
        <strain evidence="3">DAOM 181602 / DAOM 197198 / MUCL 43194</strain>
        <strain evidence="1">DAOM 197198</strain>
    </source>
</reference>
<comment type="caution">
    <text evidence="1">The sequence shown here is derived from an EMBL/GenBank/DDBJ whole genome shotgun (WGS) entry which is preliminary data.</text>
</comment>